<feature type="signal peptide" evidence="2">
    <location>
        <begin position="1"/>
        <end position="33"/>
    </location>
</feature>
<evidence type="ECO:0000256" key="1">
    <source>
        <dbReference type="SAM" id="Phobius"/>
    </source>
</evidence>
<accession>A0A1L8E5Y4</accession>
<proteinExistence type="predicted"/>
<keyword evidence="1" id="KW-0812">Transmembrane</keyword>
<keyword evidence="1" id="KW-1133">Transmembrane helix</keyword>
<feature type="transmembrane region" description="Helical" evidence="1">
    <location>
        <begin position="136"/>
        <end position="157"/>
    </location>
</feature>
<name>A0A1L8E5Y4_HAEIR</name>
<keyword evidence="2" id="KW-0732">Signal</keyword>
<reference evidence="3" key="1">
    <citation type="submission" date="2017-01" db="EMBL/GenBank/DDBJ databases">
        <title>An insight into the sialome and mialome of the horn fly, Haematobia irritans.</title>
        <authorList>
            <person name="Breijo M."/>
            <person name="Boiani M."/>
            <person name="Ures X."/>
            <person name="Rocha S."/>
            <person name="Sequeira M."/>
            <person name="Ribeiro J.M."/>
        </authorList>
    </citation>
    <scope>NUCLEOTIDE SEQUENCE</scope>
</reference>
<organism evidence="3">
    <name type="scientific">Haematobia irritans</name>
    <name type="common">Horn fly</name>
    <name type="synonym">Conops irritans</name>
    <dbReference type="NCBI Taxonomy" id="7368"/>
    <lineage>
        <taxon>Eukaryota</taxon>
        <taxon>Metazoa</taxon>
        <taxon>Ecdysozoa</taxon>
        <taxon>Arthropoda</taxon>
        <taxon>Hexapoda</taxon>
        <taxon>Insecta</taxon>
        <taxon>Pterygota</taxon>
        <taxon>Neoptera</taxon>
        <taxon>Endopterygota</taxon>
        <taxon>Diptera</taxon>
        <taxon>Brachycera</taxon>
        <taxon>Muscomorpha</taxon>
        <taxon>Muscoidea</taxon>
        <taxon>Muscidae</taxon>
        <taxon>Haematobia</taxon>
    </lineage>
</organism>
<dbReference type="AlphaFoldDB" id="A0A1L8E5Y4"/>
<sequence length="178" mass="20468">MFVATSTTMLNWALTTFLLVLWLLWATLTTTVSFPWDTATSVGGKLTSTYWFTRWTSNIGCLVAFFAYYNVEFHNFAIANRPNSFFGVISDDSTLMDKHIFFSVVTVDKPITALNIKPFNGTSYLGSNNFLDNRRLFLLSSITLWGVLRLLLLLLLLELRVFHIYSICWSYSSFYQES</sequence>
<dbReference type="EMBL" id="GFDG01004681">
    <property type="protein sequence ID" value="JAV14118.1"/>
    <property type="molecule type" value="Transcribed_RNA"/>
</dbReference>
<evidence type="ECO:0008006" key="4">
    <source>
        <dbReference type="Google" id="ProtNLM"/>
    </source>
</evidence>
<feature type="chain" id="PRO_5013222326" description="Secreted protein" evidence="2">
    <location>
        <begin position="34"/>
        <end position="178"/>
    </location>
</feature>
<keyword evidence="1" id="KW-0472">Membrane</keyword>
<evidence type="ECO:0000256" key="2">
    <source>
        <dbReference type="SAM" id="SignalP"/>
    </source>
</evidence>
<feature type="transmembrane region" description="Helical" evidence="1">
    <location>
        <begin position="53"/>
        <end position="71"/>
    </location>
</feature>
<protein>
    <recommendedName>
        <fullName evidence="4">Secreted protein</fullName>
    </recommendedName>
</protein>
<evidence type="ECO:0000313" key="3">
    <source>
        <dbReference type="EMBL" id="JAV14118.1"/>
    </source>
</evidence>